<evidence type="ECO:0000313" key="2">
    <source>
        <dbReference type="Proteomes" id="UP000829447"/>
    </source>
</evidence>
<reference evidence="1 2" key="1">
    <citation type="journal article" date="2022" name="bioRxiv">
        <title>An ancient truncated duplication of the anti-Mullerian hormone receptor type 2 gene is a potential conserved master sex determinant in the Pangasiidae catfish family.</title>
        <authorList>
            <person name="Wen M."/>
            <person name="Pan Q."/>
            <person name="Jouanno E."/>
            <person name="Montfort J."/>
            <person name="Zahm M."/>
            <person name="Cabau C."/>
            <person name="Klopp C."/>
            <person name="Iampietro C."/>
            <person name="Roques C."/>
            <person name="Bouchez O."/>
            <person name="Castinel A."/>
            <person name="Donnadieu C."/>
            <person name="Parrinello H."/>
            <person name="Poncet C."/>
            <person name="Belmonte E."/>
            <person name="Gautier V."/>
            <person name="Avarre J.-C."/>
            <person name="Dugue R."/>
            <person name="Gustiano R."/>
            <person name="Ha T.T.T."/>
            <person name="Campet M."/>
            <person name="Sriphairoj K."/>
            <person name="Ribolli J."/>
            <person name="de Almeida F.L."/>
            <person name="Desvignes T."/>
            <person name="Postlethwait J.H."/>
            <person name="Bucao C.F."/>
            <person name="Robinson-Rechavi M."/>
            <person name="Bobe J."/>
            <person name="Herpin A."/>
            <person name="Guiguen Y."/>
        </authorList>
    </citation>
    <scope>NUCLEOTIDE SEQUENCE [LARGE SCALE GENOMIC DNA]</scope>
    <source>
        <strain evidence="1">YG-Dec2019</strain>
    </source>
</reference>
<protein>
    <submittedName>
        <fullName evidence="1">Uncharacterized protein</fullName>
    </submittedName>
</protein>
<keyword evidence="2" id="KW-1185">Reference proteome</keyword>
<name>A0ACC5XUV2_PANGG</name>
<dbReference type="EMBL" id="CM040481">
    <property type="protein sequence ID" value="MCI4395006.1"/>
    <property type="molecule type" value="Genomic_DNA"/>
</dbReference>
<dbReference type="Proteomes" id="UP000829447">
    <property type="component" value="Linkage Group LG28"/>
</dbReference>
<evidence type="ECO:0000313" key="1">
    <source>
        <dbReference type="EMBL" id="MCI4395006.1"/>
    </source>
</evidence>
<accession>A0ACC5XUV2</accession>
<proteinExistence type="predicted"/>
<sequence length="66" mass="7551">MPLESNSNEPLPRDKDSVWTFSFPRLLNGTLGSPLWENVEENPVESVFHSPSMRQHVFTLNIAQIL</sequence>
<comment type="caution">
    <text evidence="1">The sequence shown here is derived from an EMBL/GenBank/DDBJ whole genome shotgun (WGS) entry which is preliminary data.</text>
</comment>
<organism evidence="1 2">
    <name type="scientific">Pangasianodon gigas</name>
    <name type="common">Mekong giant catfish</name>
    <name type="synonym">Pangasius gigas</name>
    <dbReference type="NCBI Taxonomy" id="30993"/>
    <lineage>
        <taxon>Eukaryota</taxon>
        <taxon>Metazoa</taxon>
        <taxon>Chordata</taxon>
        <taxon>Craniata</taxon>
        <taxon>Vertebrata</taxon>
        <taxon>Euteleostomi</taxon>
        <taxon>Actinopterygii</taxon>
        <taxon>Neopterygii</taxon>
        <taxon>Teleostei</taxon>
        <taxon>Ostariophysi</taxon>
        <taxon>Siluriformes</taxon>
        <taxon>Pangasiidae</taxon>
        <taxon>Pangasianodon</taxon>
    </lineage>
</organism>
<gene>
    <name evidence="1" type="ORF">PGIGA_G00175410</name>
</gene>